<evidence type="ECO:0008006" key="3">
    <source>
        <dbReference type="Google" id="ProtNLM"/>
    </source>
</evidence>
<organism evidence="1 2">
    <name type="scientific">Planosporangium mesophilum</name>
    <dbReference type="NCBI Taxonomy" id="689768"/>
    <lineage>
        <taxon>Bacteria</taxon>
        <taxon>Bacillati</taxon>
        <taxon>Actinomycetota</taxon>
        <taxon>Actinomycetes</taxon>
        <taxon>Micromonosporales</taxon>
        <taxon>Micromonosporaceae</taxon>
        <taxon>Planosporangium</taxon>
    </lineage>
</organism>
<evidence type="ECO:0000313" key="1">
    <source>
        <dbReference type="EMBL" id="GII26129.1"/>
    </source>
</evidence>
<protein>
    <recommendedName>
        <fullName evidence="3">Peptide chain release factor 1</fullName>
    </recommendedName>
</protein>
<dbReference type="InterPro" id="IPR040701">
    <property type="entry name" value="Bact_RF_family2"/>
</dbReference>
<dbReference type="InterPro" id="IPR042226">
    <property type="entry name" value="eFR1_2_sf"/>
</dbReference>
<name>A0A8J3TK72_9ACTN</name>
<dbReference type="Gene3D" id="3.30.420.60">
    <property type="entry name" value="eRF1 domain 2"/>
    <property type="match status" value="1"/>
</dbReference>
<keyword evidence="2" id="KW-1185">Reference proteome</keyword>
<sequence length="374" mass="40815">MHLSVLRPLATRPGPWASVVIDASHETEDAAKAIELRWRAAREELAQQGADEPTLNALENTVLNHQPVPGRYWLAAFATRGEVALTLPIVTTPRDHVAAWGPLPHAMPMIAGYGEQVAWLRIVVNRIGADLEGATIGGSPRHGQIAGHHDYPLHRAKAGGWSQDHFQRSAQMTWQRNAQEIAEAVGQLATSMAAEILIIAGDPQARRMLIDHLPEWWQKRYVESEAGSRAPGADPDRLDDFTLQSIARLADQHVQDVLEKFKIQRGHDAAAGIGLGAMVAALQREQVDTALLINDLSSTQKLWVGEAPHEIAITSDQLRQMGTREPKQVRADAALLRALAASDADLVLVTPDEIDLDGGVGALLRYADASTRHR</sequence>
<dbReference type="Pfam" id="PF18844">
    <property type="entry name" value="baeRF_family2"/>
    <property type="match status" value="1"/>
</dbReference>
<dbReference type="EMBL" id="BOON01000067">
    <property type="protein sequence ID" value="GII26129.1"/>
    <property type="molecule type" value="Genomic_DNA"/>
</dbReference>
<gene>
    <name evidence="1" type="ORF">Pme01_57260</name>
</gene>
<comment type="caution">
    <text evidence="1">The sequence shown here is derived from an EMBL/GenBank/DDBJ whole genome shotgun (WGS) entry which is preliminary data.</text>
</comment>
<proteinExistence type="predicted"/>
<dbReference type="RefSeq" id="WP_168118004.1">
    <property type="nucleotide sequence ID" value="NZ_BOON01000067.1"/>
</dbReference>
<accession>A0A8J3TK72</accession>
<dbReference type="SUPFAM" id="SSF53137">
    <property type="entry name" value="Translational machinery components"/>
    <property type="match status" value="1"/>
</dbReference>
<dbReference type="AlphaFoldDB" id="A0A8J3TK72"/>
<dbReference type="Proteomes" id="UP000599074">
    <property type="component" value="Unassembled WGS sequence"/>
</dbReference>
<reference evidence="1" key="1">
    <citation type="submission" date="2021-01" db="EMBL/GenBank/DDBJ databases">
        <title>Whole genome shotgun sequence of Planosporangium mesophilum NBRC 109066.</title>
        <authorList>
            <person name="Komaki H."/>
            <person name="Tamura T."/>
        </authorList>
    </citation>
    <scope>NUCLEOTIDE SEQUENCE</scope>
    <source>
        <strain evidence="1">NBRC 109066</strain>
    </source>
</reference>
<evidence type="ECO:0000313" key="2">
    <source>
        <dbReference type="Proteomes" id="UP000599074"/>
    </source>
</evidence>